<keyword evidence="2" id="KW-1185">Reference proteome</keyword>
<evidence type="ECO:0000313" key="2">
    <source>
        <dbReference type="Proteomes" id="UP000199354"/>
    </source>
</evidence>
<reference evidence="1 2" key="1">
    <citation type="submission" date="2016-10" db="EMBL/GenBank/DDBJ databases">
        <authorList>
            <person name="de Groot N.N."/>
        </authorList>
    </citation>
    <scope>NUCLEOTIDE SEQUENCE [LARGE SCALE GENOMIC DNA]</scope>
    <source>
        <strain evidence="1 2">CGMCC 1.7031</strain>
    </source>
</reference>
<dbReference type="AlphaFoldDB" id="A0A1G5JHS6"/>
<evidence type="ECO:0000313" key="1">
    <source>
        <dbReference type="EMBL" id="SCY87461.1"/>
    </source>
</evidence>
<organism evidence="1 2">
    <name type="scientific">Flavobacterium caeni</name>
    <dbReference type="NCBI Taxonomy" id="490189"/>
    <lineage>
        <taxon>Bacteria</taxon>
        <taxon>Pseudomonadati</taxon>
        <taxon>Bacteroidota</taxon>
        <taxon>Flavobacteriia</taxon>
        <taxon>Flavobacteriales</taxon>
        <taxon>Flavobacteriaceae</taxon>
        <taxon>Flavobacterium</taxon>
    </lineage>
</organism>
<dbReference type="EMBL" id="FMVF01000014">
    <property type="protein sequence ID" value="SCY87461.1"/>
    <property type="molecule type" value="Genomic_DNA"/>
</dbReference>
<gene>
    <name evidence="1" type="ORF">SAMN02927903_02697</name>
</gene>
<dbReference type="PROSITE" id="PS51257">
    <property type="entry name" value="PROKAR_LIPOPROTEIN"/>
    <property type="match status" value="1"/>
</dbReference>
<accession>A0A1G5JHS6</accession>
<sequence>MKNLFLPLLIVTTLFGCSSDETETTPMTGNPTGEYFMEFKIDGQHYRMDENLLQLTITTAANGQASGSYYLAPGISNASDDSFMLFTIYDDAPITQMHYDFAPYTGAPGTVFNPGTFAFNRSDGRQYQMGSTTTGAVDFTRLEIQPNGVLEGTFHFTNLRLIDEDGDQISTDHQLTDGRFRIAVRQ</sequence>
<dbReference type="OrthoDB" id="1399177at2"/>
<dbReference type="RefSeq" id="WP_091145069.1">
    <property type="nucleotide sequence ID" value="NZ_FMVF01000014.1"/>
</dbReference>
<name>A0A1G5JHS6_9FLAO</name>
<dbReference type="Proteomes" id="UP000199354">
    <property type="component" value="Unassembled WGS sequence"/>
</dbReference>
<proteinExistence type="predicted"/>
<protein>
    <submittedName>
        <fullName evidence="1">Uncharacterized protein</fullName>
    </submittedName>
</protein>